<keyword evidence="1" id="KW-0472">Membrane</keyword>
<dbReference type="Proteomes" id="UP000238605">
    <property type="component" value="Unassembled WGS sequence"/>
</dbReference>
<feature type="transmembrane region" description="Helical" evidence="1">
    <location>
        <begin position="21"/>
        <end position="42"/>
    </location>
</feature>
<dbReference type="EMBL" id="PSNX01000003">
    <property type="protein sequence ID" value="PPE67315.1"/>
    <property type="molecule type" value="Genomic_DNA"/>
</dbReference>
<comment type="caution">
    <text evidence="2">The sequence shown here is derived from an EMBL/GenBank/DDBJ whole genome shotgun (WGS) entry which is preliminary data.</text>
</comment>
<evidence type="ECO:0000256" key="1">
    <source>
        <dbReference type="SAM" id="Phobius"/>
    </source>
</evidence>
<keyword evidence="1" id="KW-0812">Transmembrane</keyword>
<name>A0A2S5SX27_9BURK</name>
<evidence type="ECO:0000313" key="2">
    <source>
        <dbReference type="EMBL" id="PPE67315.1"/>
    </source>
</evidence>
<evidence type="ECO:0008006" key="4">
    <source>
        <dbReference type="Google" id="ProtNLM"/>
    </source>
</evidence>
<feature type="transmembrane region" description="Helical" evidence="1">
    <location>
        <begin position="158"/>
        <end position="177"/>
    </location>
</feature>
<feature type="transmembrane region" description="Helical" evidence="1">
    <location>
        <begin position="183"/>
        <end position="204"/>
    </location>
</feature>
<feature type="transmembrane region" description="Helical" evidence="1">
    <location>
        <begin position="87"/>
        <end position="105"/>
    </location>
</feature>
<gene>
    <name evidence="2" type="ORF">C1704_03890</name>
</gene>
<feature type="transmembrane region" description="Helical" evidence="1">
    <location>
        <begin position="62"/>
        <end position="80"/>
    </location>
</feature>
<dbReference type="RefSeq" id="WP_104301183.1">
    <property type="nucleotide sequence ID" value="NZ_PSNX01000003.1"/>
</dbReference>
<organism evidence="2 3">
    <name type="scientific">Caldimonas caldifontis</name>
    <dbReference type="NCBI Taxonomy" id="1452508"/>
    <lineage>
        <taxon>Bacteria</taxon>
        <taxon>Pseudomonadati</taxon>
        <taxon>Pseudomonadota</taxon>
        <taxon>Betaproteobacteria</taxon>
        <taxon>Burkholderiales</taxon>
        <taxon>Sphaerotilaceae</taxon>
        <taxon>Caldimonas</taxon>
    </lineage>
</organism>
<evidence type="ECO:0000313" key="3">
    <source>
        <dbReference type="Proteomes" id="UP000238605"/>
    </source>
</evidence>
<dbReference type="AlphaFoldDB" id="A0A2S5SX27"/>
<dbReference type="OrthoDB" id="5727564at2"/>
<proteinExistence type="predicted"/>
<reference evidence="2 3" key="1">
    <citation type="submission" date="2018-02" db="EMBL/GenBank/DDBJ databases">
        <title>Reclassifiation of [Polyangium] brachysporum DSM 7029 as Guopingzhaonella breviflexa gen. nov., sp. nov., a member of the family Comamonadaceae.</title>
        <authorList>
            <person name="Tang B."/>
        </authorList>
    </citation>
    <scope>NUCLEOTIDE SEQUENCE [LARGE SCALE GENOMIC DNA]</scope>
    <source>
        <strain evidence="2 3">BCRC 80649</strain>
    </source>
</reference>
<protein>
    <recommendedName>
        <fullName evidence="4">DUF998 domain-containing protein</fullName>
    </recommendedName>
</protein>
<keyword evidence="3" id="KW-1185">Reference proteome</keyword>
<keyword evidence="1" id="KW-1133">Transmembrane helix</keyword>
<feature type="transmembrane region" description="Helical" evidence="1">
    <location>
        <begin position="117"/>
        <end position="137"/>
    </location>
</feature>
<accession>A0A2S5SX27</accession>
<sequence length="246" mass="26083">MSREHLNEHITATYLSLRLGIALLSIALPVALWSVGALLGGLPLQASMSAYYHAGDGVARDVFVGTLCAVAAGLHLYKGITSLENNALNLAAVLLVGVALVPMAWDCGNACPSLSLHGSFAAAFFVAIAYVCIFRASDTLSLIRDPALARRYRHTYQGLGVAMILAPVAAGALGWLLERGSGYRWTLFLVEAAGVWIFASYWLVKTFEMRRTHADTLAAEGQLAVPEHGVGDAFKALAVEEVGSAP</sequence>